<feature type="region of interest" description="Disordered" evidence="1">
    <location>
        <begin position="1"/>
        <end position="75"/>
    </location>
</feature>
<proteinExistence type="predicted"/>
<evidence type="ECO:0000313" key="4">
    <source>
        <dbReference type="EnsemblFungi" id="MAPG_01105T0"/>
    </source>
</evidence>
<dbReference type="OrthoDB" id="3943216at2759"/>
<organism evidence="4 5">
    <name type="scientific">Magnaporthiopsis poae (strain ATCC 64411 / 73-15)</name>
    <name type="common">Kentucky bluegrass fungus</name>
    <name type="synonym">Magnaporthe poae</name>
    <dbReference type="NCBI Taxonomy" id="644358"/>
    <lineage>
        <taxon>Eukaryota</taxon>
        <taxon>Fungi</taxon>
        <taxon>Dikarya</taxon>
        <taxon>Ascomycota</taxon>
        <taxon>Pezizomycotina</taxon>
        <taxon>Sordariomycetes</taxon>
        <taxon>Sordariomycetidae</taxon>
        <taxon>Magnaporthales</taxon>
        <taxon>Magnaporthaceae</taxon>
        <taxon>Magnaporthiopsis</taxon>
    </lineage>
</organism>
<reference evidence="3" key="2">
    <citation type="submission" date="2010-05" db="EMBL/GenBank/DDBJ databases">
        <title>The Genome Sequence of Magnaporthe poae strain ATCC 64411.</title>
        <authorList>
            <consortium name="The Broad Institute Genome Sequencing Platform"/>
            <consortium name="Broad Institute Genome Sequencing Center for Infectious Disease"/>
            <person name="Ma L.-J."/>
            <person name="Dead R."/>
            <person name="Young S."/>
            <person name="Zeng Q."/>
            <person name="Koehrsen M."/>
            <person name="Alvarado L."/>
            <person name="Berlin A."/>
            <person name="Chapman S.B."/>
            <person name="Chen Z."/>
            <person name="Freedman E."/>
            <person name="Gellesch M."/>
            <person name="Goldberg J."/>
            <person name="Griggs A."/>
            <person name="Gujja S."/>
            <person name="Heilman E.R."/>
            <person name="Heiman D."/>
            <person name="Hepburn T."/>
            <person name="Howarth C."/>
            <person name="Jen D."/>
            <person name="Larson L."/>
            <person name="Mehta T."/>
            <person name="Neiman D."/>
            <person name="Pearson M."/>
            <person name="Roberts A."/>
            <person name="Saif S."/>
            <person name="Shea T."/>
            <person name="Shenoy N."/>
            <person name="Sisk P."/>
            <person name="Stolte C."/>
            <person name="Sykes S."/>
            <person name="Walk T."/>
            <person name="White J."/>
            <person name="Yandava C."/>
            <person name="Haas B."/>
            <person name="Nusbaum C."/>
            <person name="Birren B."/>
        </authorList>
    </citation>
    <scope>NUCLEOTIDE SEQUENCE</scope>
    <source>
        <strain evidence="3">ATCC 64411</strain>
    </source>
</reference>
<dbReference type="Proteomes" id="UP000011715">
    <property type="component" value="Unassembled WGS sequence"/>
</dbReference>
<feature type="compositionally biased region" description="Pro residues" evidence="1">
    <location>
        <begin position="256"/>
        <end position="267"/>
    </location>
</feature>
<dbReference type="EMBL" id="GL876966">
    <property type="protein sequence ID" value="KLU82026.1"/>
    <property type="molecule type" value="Genomic_DNA"/>
</dbReference>
<feature type="domain" description="Apple" evidence="2">
    <location>
        <begin position="178"/>
        <end position="234"/>
    </location>
</feature>
<evidence type="ECO:0000256" key="1">
    <source>
        <dbReference type="SAM" id="MobiDB-lite"/>
    </source>
</evidence>
<dbReference type="InterPro" id="IPR003609">
    <property type="entry name" value="Pan_app"/>
</dbReference>
<gene>
    <name evidence="3" type="ORF">MAPG_01105</name>
</gene>
<feature type="compositionally biased region" description="Pro residues" evidence="1">
    <location>
        <begin position="282"/>
        <end position="294"/>
    </location>
</feature>
<reference evidence="5" key="1">
    <citation type="submission" date="2010-05" db="EMBL/GenBank/DDBJ databases">
        <title>The genome sequence of Magnaporthe poae strain ATCC 64411.</title>
        <authorList>
            <person name="Ma L.-J."/>
            <person name="Dead R."/>
            <person name="Young S."/>
            <person name="Zeng Q."/>
            <person name="Koehrsen M."/>
            <person name="Alvarado L."/>
            <person name="Berlin A."/>
            <person name="Chapman S.B."/>
            <person name="Chen Z."/>
            <person name="Freedman E."/>
            <person name="Gellesch M."/>
            <person name="Goldberg J."/>
            <person name="Griggs A."/>
            <person name="Gujja S."/>
            <person name="Heilman E.R."/>
            <person name="Heiman D."/>
            <person name="Hepburn T."/>
            <person name="Howarth C."/>
            <person name="Jen D."/>
            <person name="Larson L."/>
            <person name="Mehta T."/>
            <person name="Neiman D."/>
            <person name="Pearson M."/>
            <person name="Roberts A."/>
            <person name="Saif S."/>
            <person name="Shea T."/>
            <person name="Shenoy N."/>
            <person name="Sisk P."/>
            <person name="Stolte C."/>
            <person name="Sykes S."/>
            <person name="Walk T."/>
            <person name="White J."/>
            <person name="Yandava C."/>
            <person name="Haas B."/>
            <person name="Nusbaum C."/>
            <person name="Birren B."/>
        </authorList>
    </citation>
    <scope>NUCLEOTIDE SEQUENCE [LARGE SCALE GENOMIC DNA]</scope>
    <source>
        <strain evidence="5">ATCC 64411 / 73-15</strain>
    </source>
</reference>
<dbReference type="Pfam" id="PF00024">
    <property type="entry name" value="PAN_1"/>
    <property type="match status" value="1"/>
</dbReference>
<dbReference type="VEuPathDB" id="FungiDB:MAPG_01105"/>
<sequence>MSDNRSNGGGGGPGGGRGPGGGGGPGPGEPGPRGGGGPGAAGPGGDPRGGRGGGGNNDGQKGDTSPCPAANGTTIGTSQSFTLQCGLNIGGDVLSEMPMSSFTACVDSCASTHPRCDGVSFDGKTCRQRANANAAQTSRPSNNFDSALAIFPTSIDSRCGTLGSSMQTSPAAGSKRFDLACGKVLDGGDLLQQHTATFFDCAELCARSSACIAVSYDWNMKNGFNNCYLKNTVADLVSVQDIDTAMINRGGGGGPPAQPANPAPPAPSSISRDGFAAGSRPDPVPAMPAPPPVQTPRYEVRNGKMTLSDGTNGLSQYSSDAGAVPSFLRESRIERRT</sequence>
<dbReference type="EMBL" id="ADBL01000257">
    <property type="status" value="NOT_ANNOTATED_CDS"/>
    <property type="molecule type" value="Genomic_DNA"/>
</dbReference>
<keyword evidence="5" id="KW-1185">Reference proteome</keyword>
<evidence type="ECO:0000259" key="2">
    <source>
        <dbReference type="Pfam" id="PF00024"/>
    </source>
</evidence>
<feature type="compositionally biased region" description="Gly residues" evidence="1">
    <location>
        <begin position="7"/>
        <end position="57"/>
    </location>
</feature>
<protein>
    <recommendedName>
        <fullName evidence="2">Apple domain-containing protein</fullName>
    </recommendedName>
</protein>
<accession>A0A0C4DMU2</accession>
<name>A0A0C4DMU2_MAGP6</name>
<evidence type="ECO:0000313" key="5">
    <source>
        <dbReference type="Proteomes" id="UP000011715"/>
    </source>
</evidence>
<reference evidence="4" key="4">
    <citation type="journal article" date="2015" name="G3 (Bethesda)">
        <title>Genome sequences of three phytopathogenic species of the Magnaporthaceae family of fungi.</title>
        <authorList>
            <person name="Okagaki L.H."/>
            <person name="Nunes C.C."/>
            <person name="Sailsbery J."/>
            <person name="Clay B."/>
            <person name="Brown D."/>
            <person name="John T."/>
            <person name="Oh Y."/>
            <person name="Young N."/>
            <person name="Fitzgerald M."/>
            <person name="Haas B.J."/>
            <person name="Zeng Q."/>
            <person name="Young S."/>
            <person name="Adiconis X."/>
            <person name="Fan L."/>
            <person name="Levin J.Z."/>
            <person name="Mitchell T.K."/>
            <person name="Okubara P.A."/>
            <person name="Farman M.L."/>
            <person name="Kohn L.M."/>
            <person name="Birren B."/>
            <person name="Ma L.-J."/>
            <person name="Dean R.A."/>
        </authorList>
    </citation>
    <scope>NUCLEOTIDE SEQUENCE</scope>
    <source>
        <strain evidence="4">ATCC 64411 / 73-15</strain>
    </source>
</reference>
<evidence type="ECO:0000313" key="3">
    <source>
        <dbReference type="EMBL" id="KLU82026.1"/>
    </source>
</evidence>
<dbReference type="Gene3D" id="3.50.4.10">
    <property type="entry name" value="Hepatocyte Growth Factor"/>
    <property type="match status" value="1"/>
</dbReference>
<dbReference type="OMA" id="SEMPMSS"/>
<dbReference type="EnsemblFungi" id="MAPG_01105T0">
    <property type="protein sequence ID" value="MAPG_01105T0"/>
    <property type="gene ID" value="MAPG_01105"/>
</dbReference>
<dbReference type="STRING" id="644358.A0A0C4DMU2"/>
<feature type="region of interest" description="Disordered" evidence="1">
    <location>
        <begin position="248"/>
        <end position="337"/>
    </location>
</feature>
<dbReference type="AlphaFoldDB" id="A0A0C4DMU2"/>
<dbReference type="eggNOG" id="ENOG502SDS8">
    <property type="taxonomic scope" value="Eukaryota"/>
</dbReference>
<feature type="compositionally biased region" description="Polar residues" evidence="1">
    <location>
        <begin position="308"/>
        <end position="319"/>
    </location>
</feature>
<reference evidence="4" key="5">
    <citation type="submission" date="2015-06" db="UniProtKB">
        <authorList>
            <consortium name="EnsemblFungi"/>
        </authorList>
    </citation>
    <scope>IDENTIFICATION</scope>
    <source>
        <strain evidence="4">ATCC 64411</strain>
    </source>
</reference>
<dbReference type="EMBL" id="ADBL01000256">
    <property type="status" value="NOT_ANNOTATED_CDS"/>
    <property type="molecule type" value="Genomic_DNA"/>
</dbReference>
<reference evidence="3" key="3">
    <citation type="submission" date="2011-03" db="EMBL/GenBank/DDBJ databases">
        <title>Annotation of Magnaporthe poae ATCC 64411.</title>
        <authorList>
            <person name="Ma L.-J."/>
            <person name="Dead R."/>
            <person name="Young S.K."/>
            <person name="Zeng Q."/>
            <person name="Gargeya S."/>
            <person name="Fitzgerald M."/>
            <person name="Haas B."/>
            <person name="Abouelleil A."/>
            <person name="Alvarado L."/>
            <person name="Arachchi H.M."/>
            <person name="Berlin A."/>
            <person name="Brown A."/>
            <person name="Chapman S.B."/>
            <person name="Chen Z."/>
            <person name="Dunbar C."/>
            <person name="Freedman E."/>
            <person name="Gearin G."/>
            <person name="Gellesch M."/>
            <person name="Goldberg J."/>
            <person name="Griggs A."/>
            <person name="Gujja S."/>
            <person name="Heiman D."/>
            <person name="Howarth C."/>
            <person name="Larson L."/>
            <person name="Lui A."/>
            <person name="MacDonald P.J.P."/>
            <person name="Mehta T."/>
            <person name="Montmayeur A."/>
            <person name="Murphy C."/>
            <person name="Neiman D."/>
            <person name="Pearson M."/>
            <person name="Priest M."/>
            <person name="Roberts A."/>
            <person name="Saif S."/>
            <person name="Shea T."/>
            <person name="Shenoy N."/>
            <person name="Sisk P."/>
            <person name="Stolte C."/>
            <person name="Sykes S."/>
            <person name="Yandava C."/>
            <person name="Wortman J."/>
            <person name="Nusbaum C."/>
            <person name="Birren B."/>
        </authorList>
    </citation>
    <scope>NUCLEOTIDE SEQUENCE</scope>
    <source>
        <strain evidence="3">ATCC 64411</strain>
    </source>
</reference>